<sequence length="251" mass="28794">MYVDFISDEHYKECVRYVLDSFNNAKKLKESLQKAIVAKDIFKSSLFSNVVDPFKMTFEVSKIGVKDWIRKEILRQLDKSVEQKMGEFHQKILGGVDNWTDLKVGQGIDLVNDDKTLFIEIKNKFNTCSDSALKDVRRKLEDITSKKHQATAYWAYIISNSTKKSGEGVWVKKGFNKIESVKAIWGKAVYEKVTGDPDALYKIYKTLPSVIADVTKEDDIKDVSEIIDDIVNGLDDHFEMIQNQIFKVVFG</sequence>
<keyword evidence="1" id="KW-0540">Nuclease</keyword>
<comment type="caution">
    <text evidence="1">The sequence shown here is derived from an EMBL/GenBank/DDBJ whole genome shotgun (WGS) entry which is preliminary data.</text>
</comment>
<dbReference type="InterPro" id="IPR019057">
    <property type="entry name" value="Restrct_endonuc_II_Eco47II"/>
</dbReference>
<dbReference type="EMBL" id="VOEI01000008">
    <property type="protein sequence ID" value="TWR24006.1"/>
    <property type="molecule type" value="Genomic_DNA"/>
</dbReference>
<keyword evidence="1" id="KW-0378">Hydrolase</keyword>
<dbReference type="RefSeq" id="WP_146273362.1">
    <property type="nucleotide sequence ID" value="NZ_VOEI01000008.1"/>
</dbReference>
<dbReference type="GO" id="GO:0009307">
    <property type="term" value="P:DNA restriction-modification system"/>
    <property type="evidence" value="ECO:0007669"/>
    <property type="project" value="InterPro"/>
</dbReference>
<gene>
    <name evidence="1" type="ORF">FPZ42_18550</name>
</gene>
<dbReference type="AlphaFoldDB" id="A0A563TXG1"/>
<protein>
    <submittedName>
        <fullName evidence="1">Eco47II family restriction endonuclease</fullName>
    </submittedName>
</protein>
<accession>A0A563TXG1</accession>
<dbReference type="Proteomes" id="UP000318010">
    <property type="component" value="Unassembled WGS sequence"/>
</dbReference>
<dbReference type="Pfam" id="PF09553">
    <property type="entry name" value="RE_Eco47II"/>
    <property type="match status" value="1"/>
</dbReference>
<dbReference type="OrthoDB" id="9806692at2"/>
<dbReference type="GO" id="GO:0003677">
    <property type="term" value="F:DNA binding"/>
    <property type="evidence" value="ECO:0007669"/>
    <property type="project" value="InterPro"/>
</dbReference>
<proteinExistence type="predicted"/>
<keyword evidence="1" id="KW-0255">Endonuclease</keyword>
<evidence type="ECO:0000313" key="2">
    <source>
        <dbReference type="Proteomes" id="UP000318010"/>
    </source>
</evidence>
<reference evidence="1 2" key="1">
    <citation type="submission" date="2019-07" db="EMBL/GenBank/DDBJ databases">
        <authorList>
            <person name="Kim J."/>
        </authorList>
    </citation>
    <scope>NUCLEOTIDE SEQUENCE [LARGE SCALE GENOMIC DNA]</scope>
    <source>
        <strain evidence="1 2">MJ1a</strain>
    </source>
</reference>
<evidence type="ECO:0000313" key="1">
    <source>
        <dbReference type="EMBL" id="TWR24006.1"/>
    </source>
</evidence>
<keyword evidence="2" id="KW-1185">Reference proteome</keyword>
<dbReference type="GO" id="GO:0009036">
    <property type="term" value="F:type II site-specific deoxyribonuclease activity"/>
    <property type="evidence" value="ECO:0007669"/>
    <property type="project" value="InterPro"/>
</dbReference>
<organism evidence="1 2">
    <name type="scientific">Mucilaginibacter achroorhodeus</name>
    <dbReference type="NCBI Taxonomy" id="2599294"/>
    <lineage>
        <taxon>Bacteria</taxon>
        <taxon>Pseudomonadati</taxon>
        <taxon>Bacteroidota</taxon>
        <taxon>Sphingobacteriia</taxon>
        <taxon>Sphingobacteriales</taxon>
        <taxon>Sphingobacteriaceae</taxon>
        <taxon>Mucilaginibacter</taxon>
    </lineage>
</organism>
<name>A0A563TXG1_9SPHI</name>